<organism evidence="3 4">
    <name type="scientific">Tanticharoenia sakaeratensis NBRC 103193</name>
    <dbReference type="NCBI Taxonomy" id="1231623"/>
    <lineage>
        <taxon>Bacteria</taxon>
        <taxon>Pseudomonadati</taxon>
        <taxon>Pseudomonadota</taxon>
        <taxon>Alphaproteobacteria</taxon>
        <taxon>Acetobacterales</taxon>
        <taxon>Acetobacteraceae</taxon>
        <taxon>Tanticharoenia</taxon>
    </lineage>
</organism>
<evidence type="ECO:0000259" key="2">
    <source>
        <dbReference type="SMART" id="SM00382"/>
    </source>
</evidence>
<dbReference type="Pfam" id="PF01078">
    <property type="entry name" value="Mg_chelatase"/>
    <property type="match status" value="1"/>
</dbReference>
<dbReference type="InterPro" id="IPR020568">
    <property type="entry name" value="Ribosomal_Su5_D2-typ_SF"/>
</dbReference>
<evidence type="ECO:0000256" key="1">
    <source>
        <dbReference type="ARBA" id="ARBA00006354"/>
    </source>
</evidence>
<dbReference type="Pfam" id="PF13541">
    <property type="entry name" value="ChlI"/>
    <property type="match status" value="1"/>
</dbReference>
<dbReference type="InterPro" id="IPR000523">
    <property type="entry name" value="Mg_chelatse_chII-like_cat_dom"/>
</dbReference>
<dbReference type="SUPFAM" id="SSF52540">
    <property type="entry name" value="P-loop containing nucleoside triphosphate hydrolases"/>
    <property type="match status" value="1"/>
</dbReference>
<dbReference type="InterPro" id="IPR027417">
    <property type="entry name" value="P-loop_NTPase"/>
</dbReference>
<evidence type="ECO:0000313" key="4">
    <source>
        <dbReference type="Proteomes" id="UP000032679"/>
    </source>
</evidence>
<dbReference type="PANTHER" id="PTHR32039">
    <property type="entry name" value="MAGNESIUM-CHELATASE SUBUNIT CHLI"/>
    <property type="match status" value="1"/>
</dbReference>
<dbReference type="Proteomes" id="UP000032679">
    <property type="component" value="Unassembled WGS sequence"/>
</dbReference>
<feature type="domain" description="AAA+ ATPase" evidence="2">
    <location>
        <begin position="220"/>
        <end position="404"/>
    </location>
</feature>
<dbReference type="EMBL" id="BALE01000038">
    <property type="protein sequence ID" value="GAN55028.1"/>
    <property type="molecule type" value="Genomic_DNA"/>
</dbReference>
<dbReference type="PANTHER" id="PTHR32039:SF7">
    <property type="entry name" value="COMPETENCE PROTEIN COMM"/>
    <property type="match status" value="1"/>
</dbReference>
<reference evidence="3 4" key="1">
    <citation type="submission" date="2012-10" db="EMBL/GenBank/DDBJ databases">
        <title>Genome sequencing of Tanticharoenia sakaeratensis NBRC 103193.</title>
        <authorList>
            <person name="Azuma Y."/>
            <person name="Hadano H."/>
            <person name="Hirakawa H."/>
            <person name="Matsushita K."/>
        </authorList>
    </citation>
    <scope>NUCLEOTIDE SEQUENCE [LARGE SCALE GENOMIC DNA]</scope>
    <source>
        <strain evidence="3 4">NBRC 103193</strain>
    </source>
</reference>
<dbReference type="NCBIfam" id="TIGR00368">
    <property type="entry name" value="YifB family Mg chelatase-like AAA ATPase"/>
    <property type="match status" value="1"/>
</dbReference>
<dbReference type="SUPFAM" id="SSF54211">
    <property type="entry name" value="Ribosomal protein S5 domain 2-like"/>
    <property type="match status" value="1"/>
</dbReference>
<dbReference type="STRING" id="1231623.Tasa_038_009"/>
<protein>
    <submittedName>
        <fullName evidence="3">Competence protein ComM</fullName>
    </submittedName>
</protein>
<evidence type="ECO:0000313" key="3">
    <source>
        <dbReference type="EMBL" id="GAN55028.1"/>
    </source>
</evidence>
<dbReference type="InterPro" id="IPR014721">
    <property type="entry name" value="Ribsml_uS5_D2-typ_fold_subgr"/>
</dbReference>
<dbReference type="InterPro" id="IPR004482">
    <property type="entry name" value="Mg_chelat-rel"/>
</dbReference>
<sequence>MSPASPPVQSRIARIEGFAFIGIDAVPVTVEVQIATGLPAFLIVGLPDKAVGEARERVRAALTSMGLALPPKRILVNLVPADLPKEGAHFDLTIAVALLVGMGIVAHETASAYAVLGELSLDGRVNPVNGVLSAALAAAERGLGLICPEAQGQEARWGGPDLDIVAPSDLPALVRHFRGEQVLSPVPDSPMQDCNDYGSDLADVRGMAVGRRALEIAAAGGHSLLMSGPPGAGKSMLASRLPSILPDLTSHEMLEVGRVQSAAGRLPGGTLSTRPTYRDPHHSASLPALIGGGQKARPGEVSLAHHGVLFLDELPEFGRACLEALRQPIETGQVSVARAAHHVTYPAAFQFIAAMNPCRCGYLGDPERACRKAPRCGEDYTARISGPMLDRMDLTVDIAPVSPVEFSRAGRGEDSATVRARVTRARARQIARQGMVNARTDPQHFPMNDAARDLAEQTGTRLGLSARGLTRLLRVARTIADLEGAGETDRHHVAEALGFRQRRYTRA</sequence>
<dbReference type="OrthoDB" id="9813147at2"/>
<proteinExistence type="inferred from homology"/>
<dbReference type="GO" id="GO:0005524">
    <property type="term" value="F:ATP binding"/>
    <property type="evidence" value="ECO:0007669"/>
    <property type="project" value="InterPro"/>
</dbReference>
<keyword evidence="4" id="KW-1185">Reference proteome</keyword>
<dbReference type="AlphaFoldDB" id="A0A0D6MP13"/>
<gene>
    <name evidence="3" type="ORF">Tasa_038_009</name>
</gene>
<comment type="caution">
    <text evidence="3">The sequence shown here is derived from an EMBL/GenBank/DDBJ whole genome shotgun (WGS) entry which is preliminary data.</text>
</comment>
<dbReference type="SMART" id="SM00382">
    <property type="entry name" value="AAA"/>
    <property type="match status" value="1"/>
</dbReference>
<dbReference type="RefSeq" id="WP_148505972.1">
    <property type="nucleotide sequence ID" value="NZ_BALE01000038.1"/>
</dbReference>
<dbReference type="InterPro" id="IPR025158">
    <property type="entry name" value="Mg_chelat-rel_C"/>
</dbReference>
<comment type="similarity">
    <text evidence="1">Belongs to the Mg-chelatase subunits D/I family. ComM subfamily.</text>
</comment>
<name>A0A0D6MP13_9PROT</name>
<accession>A0A0D6MP13</accession>
<dbReference type="Pfam" id="PF13335">
    <property type="entry name" value="Mg_chelatase_C"/>
    <property type="match status" value="1"/>
</dbReference>
<dbReference type="InterPro" id="IPR003593">
    <property type="entry name" value="AAA+_ATPase"/>
</dbReference>
<dbReference type="InterPro" id="IPR045006">
    <property type="entry name" value="CHLI-like"/>
</dbReference>
<dbReference type="Gene3D" id="3.30.230.10">
    <property type="match status" value="1"/>
</dbReference>
<dbReference type="Gene3D" id="3.40.50.300">
    <property type="entry name" value="P-loop containing nucleotide triphosphate hydrolases"/>
    <property type="match status" value="1"/>
</dbReference>